<sequence length="56" mass="6428">MKGGIVMKERHYFTKSSTFDIDYLLGVQKENQSGKQTSNGKFDNKAIFDVKNLLEK</sequence>
<organism evidence="1">
    <name type="scientific">bioreactor metagenome</name>
    <dbReference type="NCBI Taxonomy" id="1076179"/>
    <lineage>
        <taxon>unclassified sequences</taxon>
        <taxon>metagenomes</taxon>
        <taxon>ecological metagenomes</taxon>
    </lineage>
</organism>
<name>A0A644Z9A8_9ZZZZ</name>
<proteinExistence type="predicted"/>
<gene>
    <name evidence="1" type="ORF">SDC9_84016</name>
</gene>
<dbReference type="AlphaFoldDB" id="A0A644Z9A8"/>
<accession>A0A644Z9A8</accession>
<comment type="caution">
    <text evidence="1">The sequence shown here is derived from an EMBL/GenBank/DDBJ whole genome shotgun (WGS) entry which is preliminary data.</text>
</comment>
<reference evidence="1" key="1">
    <citation type="submission" date="2019-08" db="EMBL/GenBank/DDBJ databases">
        <authorList>
            <person name="Kucharzyk K."/>
            <person name="Murdoch R.W."/>
            <person name="Higgins S."/>
            <person name="Loffler F."/>
        </authorList>
    </citation>
    <scope>NUCLEOTIDE SEQUENCE</scope>
</reference>
<dbReference type="EMBL" id="VSSQ01007930">
    <property type="protein sequence ID" value="MPM37402.1"/>
    <property type="molecule type" value="Genomic_DNA"/>
</dbReference>
<protein>
    <submittedName>
        <fullName evidence="1">Uncharacterized protein</fullName>
    </submittedName>
</protein>
<evidence type="ECO:0000313" key="1">
    <source>
        <dbReference type="EMBL" id="MPM37402.1"/>
    </source>
</evidence>